<dbReference type="Proteomes" id="UP000451471">
    <property type="component" value="Unassembled WGS sequence"/>
</dbReference>
<protein>
    <submittedName>
        <fullName evidence="2">DUF3006 family protein</fullName>
    </submittedName>
</protein>
<dbReference type="RefSeq" id="WP_158206378.1">
    <property type="nucleotide sequence ID" value="NZ_WSZK01000039.1"/>
</dbReference>
<name>A0A6B0GTM5_9EURY</name>
<feature type="compositionally biased region" description="Basic residues" evidence="1">
    <location>
        <begin position="86"/>
        <end position="95"/>
    </location>
</feature>
<sequence length="107" mass="11796">MSTPPYALGLLLVLTLVTPLGHPLTTAVVDRFEGDDAVLVTDDGRQVTVERARLPERGRHVDAVFRVSLAHGTLTSAEYDASATRQRSRSVRRRFDRLATSRSGTQH</sequence>
<evidence type="ECO:0000313" key="3">
    <source>
        <dbReference type="Proteomes" id="UP000451471"/>
    </source>
</evidence>
<keyword evidence="3" id="KW-1185">Reference proteome</keyword>
<feature type="region of interest" description="Disordered" evidence="1">
    <location>
        <begin position="79"/>
        <end position="107"/>
    </location>
</feature>
<dbReference type="OrthoDB" id="299121at2157"/>
<comment type="caution">
    <text evidence="2">The sequence shown here is derived from an EMBL/GenBank/DDBJ whole genome shotgun (WGS) entry which is preliminary data.</text>
</comment>
<dbReference type="EMBL" id="WSZK01000039">
    <property type="protein sequence ID" value="MWG36727.1"/>
    <property type="molecule type" value="Genomic_DNA"/>
</dbReference>
<reference evidence="2 3" key="1">
    <citation type="submission" date="2019-12" db="EMBL/GenBank/DDBJ databases">
        <title>Halocatena pleomorpha gen. nov. sp. nov., an extremely halophilic archaeon of family Halobacteriaceae isolated from saltpan soil.</title>
        <authorList>
            <person name="Pal Y."/>
            <person name="Verma A."/>
            <person name="Krishnamurthi S."/>
            <person name="Kumar P."/>
        </authorList>
    </citation>
    <scope>NUCLEOTIDE SEQUENCE [LARGE SCALE GENOMIC DNA]</scope>
    <source>
        <strain evidence="2 3">JCM 16495</strain>
    </source>
</reference>
<evidence type="ECO:0000313" key="2">
    <source>
        <dbReference type="EMBL" id="MWG36727.1"/>
    </source>
</evidence>
<accession>A0A6B0GTM5</accession>
<organism evidence="2 3">
    <name type="scientific">Halomarina oriensis</name>
    <dbReference type="NCBI Taxonomy" id="671145"/>
    <lineage>
        <taxon>Archaea</taxon>
        <taxon>Methanobacteriati</taxon>
        <taxon>Methanobacteriota</taxon>
        <taxon>Stenosarchaea group</taxon>
        <taxon>Halobacteria</taxon>
        <taxon>Halobacteriales</taxon>
        <taxon>Natronomonadaceae</taxon>
        <taxon>Halomarina</taxon>
    </lineage>
</organism>
<dbReference type="InterPro" id="IPR021377">
    <property type="entry name" value="DUF3006"/>
</dbReference>
<dbReference type="AlphaFoldDB" id="A0A6B0GTM5"/>
<evidence type="ECO:0000256" key="1">
    <source>
        <dbReference type="SAM" id="MobiDB-lite"/>
    </source>
</evidence>
<gene>
    <name evidence="2" type="ORF">GQS65_19940</name>
</gene>
<proteinExistence type="predicted"/>
<dbReference type="Pfam" id="PF11213">
    <property type="entry name" value="DUF3006"/>
    <property type="match status" value="1"/>
</dbReference>